<proteinExistence type="inferred from homology"/>
<comment type="catalytic activity">
    <reaction evidence="2">
        <text>L-methionyl-[protein] + [thioredoxin]-disulfide + H2O = L-methionyl-(S)-S-oxide-[protein] + [thioredoxin]-dithiol</text>
        <dbReference type="Rhea" id="RHEA:14217"/>
        <dbReference type="Rhea" id="RHEA-COMP:10698"/>
        <dbReference type="Rhea" id="RHEA-COMP:10700"/>
        <dbReference type="Rhea" id="RHEA-COMP:12313"/>
        <dbReference type="Rhea" id="RHEA-COMP:12315"/>
        <dbReference type="ChEBI" id="CHEBI:15377"/>
        <dbReference type="ChEBI" id="CHEBI:16044"/>
        <dbReference type="ChEBI" id="CHEBI:29950"/>
        <dbReference type="ChEBI" id="CHEBI:44120"/>
        <dbReference type="ChEBI" id="CHEBI:50058"/>
        <dbReference type="EC" id="1.8.4.11"/>
    </reaction>
</comment>
<dbReference type="GO" id="GO:0033744">
    <property type="term" value="F:L-methionine:thioredoxin-disulfide S-oxidoreductase activity"/>
    <property type="evidence" value="ECO:0007669"/>
    <property type="project" value="RHEA"/>
</dbReference>
<dbReference type="Gene3D" id="3.30.1060.10">
    <property type="entry name" value="Peptide methionine sulphoxide reductase MsrA"/>
    <property type="match status" value="1"/>
</dbReference>
<dbReference type="EMBL" id="FNBK01000013">
    <property type="protein sequence ID" value="SDG01811.1"/>
    <property type="molecule type" value="Genomic_DNA"/>
</dbReference>
<dbReference type="HAMAP" id="MF_01401">
    <property type="entry name" value="MsrA"/>
    <property type="match status" value="1"/>
</dbReference>
<dbReference type="InterPro" id="IPR036509">
    <property type="entry name" value="Met_Sox_Rdtase_MsrA_sf"/>
</dbReference>
<gene>
    <name evidence="2" type="primary">msrA</name>
    <name evidence="4" type="ORF">SAMN05216218_11389</name>
</gene>
<keyword evidence="1 2" id="KW-0560">Oxidoreductase</keyword>
<dbReference type="NCBIfam" id="TIGR00401">
    <property type="entry name" value="msrA"/>
    <property type="match status" value="1"/>
</dbReference>
<protein>
    <recommendedName>
        <fullName evidence="2">Peptide methionine sulfoxide reductase MsrA</fullName>
        <shortName evidence="2">Protein-methionine-S-oxide reductase</shortName>
        <ecNumber evidence="2">1.8.4.11</ecNumber>
    </recommendedName>
    <alternativeName>
        <fullName evidence="2">Peptide-methionine (S)-S-oxide reductase</fullName>
        <shortName evidence="2">Peptide Met(O) reductase</shortName>
    </alternativeName>
</protein>
<name>A0A1G7QTG2_9EURY</name>
<dbReference type="Proteomes" id="UP000199076">
    <property type="component" value="Unassembled WGS sequence"/>
</dbReference>
<keyword evidence="5" id="KW-1185">Reference proteome</keyword>
<dbReference type="EC" id="1.8.4.11" evidence="2"/>
<accession>A0A1G7QTG2</accession>
<evidence type="ECO:0000313" key="4">
    <source>
        <dbReference type="EMBL" id="SDG01811.1"/>
    </source>
</evidence>
<dbReference type="OrthoDB" id="7150at2157"/>
<dbReference type="RefSeq" id="WP_092694106.1">
    <property type="nucleotide sequence ID" value="NZ_FNBK01000013.1"/>
</dbReference>
<dbReference type="PANTHER" id="PTHR43774:SF1">
    <property type="entry name" value="PEPTIDE METHIONINE SULFOXIDE REDUCTASE MSRA 2"/>
    <property type="match status" value="1"/>
</dbReference>
<reference evidence="5" key="1">
    <citation type="submission" date="2016-10" db="EMBL/GenBank/DDBJ databases">
        <authorList>
            <person name="Varghese N."/>
            <person name="Submissions S."/>
        </authorList>
    </citation>
    <scope>NUCLEOTIDE SEQUENCE [LARGE SCALE GENOMIC DNA]</scope>
    <source>
        <strain evidence="5">IBRC-M 10760</strain>
    </source>
</reference>
<comment type="function">
    <text evidence="2">Has an important function as a repair enzyme for proteins that have been inactivated by oxidation. Catalyzes the reversible oxidation-reduction of methionine sulfoxide in proteins to methionine.</text>
</comment>
<feature type="active site" evidence="2">
    <location>
        <position position="13"/>
    </location>
</feature>
<dbReference type="Pfam" id="PF01625">
    <property type="entry name" value="PMSR"/>
    <property type="match status" value="1"/>
</dbReference>
<organism evidence="4 5">
    <name type="scientific">Halorientalis regularis</name>
    <dbReference type="NCBI Taxonomy" id="660518"/>
    <lineage>
        <taxon>Archaea</taxon>
        <taxon>Methanobacteriati</taxon>
        <taxon>Methanobacteriota</taxon>
        <taxon>Stenosarchaea group</taxon>
        <taxon>Halobacteria</taxon>
        <taxon>Halobacteriales</taxon>
        <taxon>Haloarculaceae</taxon>
        <taxon>Halorientalis</taxon>
    </lineage>
</organism>
<comment type="similarity">
    <text evidence="2">Belongs to the MsrA Met sulfoxide reductase family.</text>
</comment>
<evidence type="ECO:0000256" key="1">
    <source>
        <dbReference type="ARBA" id="ARBA00023002"/>
    </source>
</evidence>
<dbReference type="GO" id="GO:0008113">
    <property type="term" value="F:peptide-methionine (S)-S-oxide reductase activity"/>
    <property type="evidence" value="ECO:0007669"/>
    <property type="project" value="UniProtKB-UniRule"/>
</dbReference>
<dbReference type="InterPro" id="IPR002569">
    <property type="entry name" value="Met_Sox_Rdtase_MsrA_dom"/>
</dbReference>
<comment type="catalytic activity">
    <reaction evidence="2">
        <text>[thioredoxin]-disulfide + L-methionine + H2O = L-methionine (S)-S-oxide + [thioredoxin]-dithiol</text>
        <dbReference type="Rhea" id="RHEA:19993"/>
        <dbReference type="Rhea" id="RHEA-COMP:10698"/>
        <dbReference type="Rhea" id="RHEA-COMP:10700"/>
        <dbReference type="ChEBI" id="CHEBI:15377"/>
        <dbReference type="ChEBI" id="CHEBI:29950"/>
        <dbReference type="ChEBI" id="CHEBI:50058"/>
        <dbReference type="ChEBI" id="CHEBI:57844"/>
        <dbReference type="ChEBI" id="CHEBI:58772"/>
        <dbReference type="EC" id="1.8.4.11"/>
    </reaction>
</comment>
<dbReference type="PANTHER" id="PTHR43774">
    <property type="entry name" value="PEPTIDE METHIONINE SULFOXIDE REDUCTASE"/>
    <property type="match status" value="1"/>
</dbReference>
<feature type="domain" description="Peptide methionine sulphoxide reductase MsrA" evidence="3">
    <location>
        <begin position="7"/>
        <end position="158"/>
    </location>
</feature>
<dbReference type="AlphaFoldDB" id="A0A1G7QTG2"/>
<dbReference type="SUPFAM" id="SSF55068">
    <property type="entry name" value="Peptide methionine sulfoxide reductase"/>
    <property type="match status" value="1"/>
</dbReference>
<evidence type="ECO:0000256" key="2">
    <source>
        <dbReference type="HAMAP-Rule" id="MF_01401"/>
    </source>
</evidence>
<evidence type="ECO:0000313" key="5">
    <source>
        <dbReference type="Proteomes" id="UP000199076"/>
    </source>
</evidence>
<dbReference type="STRING" id="660518.SAMN05216218_11389"/>
<sequence>MSESDRATLAGGCFWCIEAAFKQLDGVESAVSGYCGGHVDDPTYEAVCRGETGHAEAVQVTYDPDVLDYEDLLEVFFSVHNPTTKDREGPDVGTQYRSAVYYHDDGQHETVERFVDELEAEGVYDDPIVTEIEPLERFWEAEAYHQDYFEKNPNKPYCAANVRPKVQKVREKFAGHTAD</sequence>
<evidence type="ECO:0000259" key="3">
    <source>
        <dbReference type="Pfam" id="PF01625"/>
    </source>
</evidence>